<keyword evidence="1 5" id="KW-0489">Methyltransferase</keyword>
<evidence type="ECO:0000256" key="2">
    <source>
        <dbReference type="ARBA" id="ARBA00022679"/>
    </source>
</evidence>
<reference evidence="5 6" key="1">
    <citation type="journal article" date="2018" name="Nat. Biotechnol.">
        <title>A standardized bacterial taxonomy based on genome phylogeny substantially revises the tree of life.</title>
        <authorList>
            <person name="Parks D.H."/>
            <person name="Chuvochina M."/>
            <person name="Waite D.W."/>
            <person name="Rinke C."/>
            <person name="Skarshewski A."/>
            <person name="Chaumeil P.A."/>
            <person name="Hugenholtz P."/>
        </authorList>
    </citation>
    <scope>NUCLEOTIDE SEQUENCE [LARGE SCALE GENOMIC DNA]</scope>
    <source>
        <strain evidence="5">UBA8739</strain>
    </source>
</reference>
<evidence type="ECO:0000313" key="5">
    <source>
        <dbReference type="EMBL" id="HAE48517.1"/>
    </source>
</evidence>
<dbReference type="InterPro" id="IPR013216">
    <property type="entry name" value="Methyltransf_11"/>
</dbReference>
<dbReference type="GO" id="GO:0010420">
    <property type="term" value="F:polyprenyldihydroxybenzoate methyltransferase activity"/>
    <property type="evidence" value="ECO:0007669"/>
    <property type="project" value="TreeGrafter"/>
</dbReference>
<feature type="domain" description="Methyltransferase type 11" evidence="4">
    <location>
        <begin position="49"/>
        <end position="139"/>
    </location>
</feature>
<accession>A0A3B9IMH4</accession>
<sequence>MTGKDDDGWRASADAWVREQGEHGDYGRAHVLDPVLIPWLRGRGFRTALDVGCGEGRFCRILAREGIRATGIDPTPELLAVARARDPDGDYRPGRAEALDFPEASFDLVVSYLTLIDIPDIEAAIPEMARVLKPGGSLLVANLTGFTSASADRGWQYDADGRPDHFALDRYLETRPMQVGWRGIRIVNWHRPLSTYMQLFLKAGLRLTWFDEPAPIGGPAEQAARYTRVPYFVVMAWQKPASELSGTCTSREADTGRS</sequence>
<name>A0A3B9IMH4_9PROT</name>
<gene>
    <name evidence="5" type="ORF">DCK97_13950</name>
</gene>
<evidence type="ECO:0000313" key="6">
    <source>
        <dbReference type="Proteomes" id="UP000257706"/>
    </source>
</evidence>
<dbReference type="PANTHER" id="PTHR43464">
    <property type="entry name" value="METHYLTRANSFERASE"/>
    <property type="match status" value="1"/>
</dbReference>
<dbReference type="SUPFAM" id="SSF53335">
    <property type="entry name" value="S-adenosyl-L-methionine-dependent methyltransferases"/>
    <property type="match status" value="1"/>
</dbReference>
<evidence type="ECO:0000256" key="3">
    <source>
        <dbReference type="ARBA" id="ARBA00022691"/>
    </source>
</evidence>
<keyword evidence="3" id="KW-0949">S-adenosyl-L-methionine</keyword>
<protein>
    <submittedName>
        <fullName evidence="5">SAM-dependent methyltransferase</fullName>
    </submittedName>
</protein>
<evidence type="ECO:0000259" key="4">
    <source>
        <dbReference type="Pfam" id="PF08241"/>
    </source>
</evidence>
<dbReference type="Proteomes" id="UP000257706">
    <property type="component" value="Unassembled WGS sequence"/>
</dbReference>
<proteinExistence type="predicted"/>
<dbReference type="PANTHER" id="PTHR43464:SF19">
    <property type="entry name" value="UBIQUINONE BIOSYNTHESIS O-METHYLTRANSFERASE, MITOCHONDRIAL"/>
    <property type="match status" value="1"/>
</dbReference>
<comment type="caution">
    <text evidence="5">The sequence shown here is derived from an EMBL/GenBank/DDBJ whole genome shotgun (WGS) entry which is preliminary data.</text>
</comment>
<dbReference type="GO" id="GO:0032259">
    <property type="term" value="P:methylation"/>
    <property type="evidence" value="ECO:0007669"/>
    <property type="project" value="UniProtKB-KW"/>
</dbReference>
<keyword evidence="2 5" id="KW-0808">Transferase</keyword>
<dbReference type="Pfam" id="PF08241">
    <property type="entry name" value="Methyltransf_11"/>
    <property type="match status" value="1"/>
</dbReference>
<dbReference type="InterPro" id="IPR029063">
    <property type="entry name" value="SAM-dependent_MTases_sf"/>
</dbReference>
<evidence type="ECO:0000256" key="1">
    <source>
        <dbReference type="ARBA" id="ARBA00022603"/>
    </source>
</evidence>
<dbReference type="CDD" id="cd02440">
    <property type="entry name" value="AdoMet_MTases"/>
    <property type="match status" value="1"/>
</dbReference>
<organism evidence="5 6">
    <name type="scientific">Tistrella mobilis</name>
    <dbReference type="NCBI Taxonomy" id="171437"/>
    <lineage>
        <taxon>Bacteria</taxon>
        <taxon>Pseudomonadati</taxon>
        <taxon>Pseudomonadota</taxon>
        <taxon>Alphaproteobacteria</taxon>
        <taxon>Geminicoccales</taxon>
        <taxon>Geminicoccaceae</taxon>
        <taxon>Tistrella</taxon>
    </lineage>
</organism>
<dbReference type="AlphaFoldDB" id="A0A3B9IMH4"/>
<dbReference type="Gene3D" id="3.40.50.150">
    <property type="entry name" value="Vaccinia Virus protein VP39"/>
    <property type="match status" value="1"/>
</dbReference>
<dbReference type="EMBL" id="DMAI01000219">
    <property type="protein sequence ID" value="HAE48517.1"/>
    <property type="molecule type" value="Genomic_DNA"/>
</dbReference>